<name>A0A8T0GYT8_CERPU</name>
<keyword evidence="7" id="KW-1185">Reference proteome</keyword>
<dbReference type="Proteomes" id="UP000822688">
    <property type="component" value="Chromosome 8"/>
</dbReference>
<reference evidence="6" key="1">
    <citation type="submission" date="2020-06" db="EMBL/GenBank/DDBJ databases">
        <title>WGS assembly of Ceratodon purpureus strain R40.</title>
        <authorList>
            <person name="Carey S.B."/>
            <person name="Jenkins J."/>
            <person name="Shu S."/>
            <person name="Lovell J.T."/>
            <person name="Sreedasyam A."/>
            <person name="Maumus F."/>
            <person name="Tiley G.P."/>
            <person name="Fernandez-Pozo N."/>
            <person name="Barry K."/>
            <person name="Chen C."/>
            <person name="Wang M."/>
            <person name="Lipzen A."/>
            <person name="Daum C."/>
            <person name="Saski C.A."/>
            <person name="Payton A.C."/>
            <person name="Mcbreen J.C."/>
            <person name="Conrad R.E."/>
            <person name="Kollar L.M."/>
            <person name="Olsson S."/>
            <person name="Huttunen S."/>
            <person name="Landis J.B."/>
            <person name="Wickett N.J."/>
            <person name="Johnson M.G."/>
            <person name="Rensing S.A."/>
            <person name="Grimwood J."/>
            <person name="Schmutz J."/>
            <person name="Mcdaniel S.F."/>
        </authorList>
    </citation>
    <scope>NUCLEOTIDE SEQUENCE</scope>
    <source>
        <strain evidence="6">R40</strain>
    </source>
</reference>
<evidence type="ECO:0000256" key="4">
    <source>
        <dbReference type="ARBA" id="ARBA00022640"/>
    </source>
</evidence>
<keyword evidence="3" id="KW-0150">Chloroplast</keyword>
<dbReference type="Gene3D" id="3.30.70.120">
    <property type="match status" value="1"/>
</dbReference>
<evidence type="ECO:0000256" key="1">
    <source>
        <dbReference type="ARBA" id="ARBA00004229"/>
    </source>
</evidence>
<keyword evidence="4" id="KW-0934">Plastid</keyword>
<dbReference type="AlphaFoldDB" id="A0A8T0GYT8"/>
<keyword evidence="5" id="KW-0809">Transit peptide</keyword>
<evidence type="ECO:0000256" key="2">
    <source>
        <dbReference type="ARBA" id="ARBA00010169"/>
    </source>
</evidence>
<dbReference type="GO" id="GO:0010038">
    <property type="term" value="P:response to metal ion"/>
    <property type="evidence" value="ECO:0007669"/>
    <property type="project" value="InterPro"/>
</dbReference>
<dbReference type="PANTHER" id="PTHR23419">
    <property type="entry name" value="DIVALENT CATION TOLERANCE CUTA-RELATED"/>
    <property type="match status" value="1"/>
</dbReference>
<evidence type="ECO:0000313" key="7">
    <source>
        <dbReference type="Proteomes" id="UP000822688"/>
    </source>
</evidence>
<proteinExistence type="inferred from homology"/>
<dbReference type="FunFam" id="3.30.70.120:FF:000008">
    <property type="entry name" value="Protein CutA 1, chloroplastic"/>
    <property type="match status" value="1"/>
</dbReference>
<dbReference type="GO" id="GO:0005507">
    <property type="term" value="F:copper ion binding"/>
    <property type="evidence" value="ECO:0007669"/>
    <property type="project" value="TreeGrafter"/>
</dbReference>
<evidence type="ECO:0000256" key="3">
    <source>
        <dbReference type="ARBA" id="ARBA00022528"/>
    </source>
</evidence>
<dbReference type="InterPro" id="IPR011322">
    <property type="entry name" value="N-reg_PII-like_a/b"/>
</dbReference>
<dbReference type="PANTHER" id="PTHR23419:SF8">
    <property type="entry name" value="FI09726P"/>
    <property type="match status" value="1"/>
</dbReference>
<dbReference type="Pfam" id="PF03091">
    <property type="entry name" value="CutA1"/>
    <property type="match status" value="1"/>
</dbReference>
<organism evidence="6 7">
    <name type="scientific">Ceratodon purpureus</name>
    <name type="common">Fire moss</name>
    <name type="synonym">Dicranum purpureum</name>
    <dbReference type="NCBI Taxonomy" id="3225"/>
    <lineage>
        <taxon>Eukaryota</taxon>
        <taxon>Viridiplantae</taxon>
        <taxon>Streptophyta</taxon>
        <taxon>Embryophyta</taxon>
        <taxon>Bryophyta</taxon>
        <taxon>Bryophytina</taxon>
        <taxon>Bryopsida</taxon>
        <taxon>Dicranidae</taxon>
        <taxon>Pseudoditrichales</taxon>
        <taxon>Ditrichaceae</taxon>
        <taxon>Ceratodon</taxon>
    </lineage>
</organism>
<protein>
    <recommendedName>
        <fullName evidence="8">Protein CutA, chloroplastic</fullName>
    </recommendedName>
</protein>
<dbReference type="SUPFAM" id="SSF54913">
    <property type="entry name" value="GlnB-like"/>
    <property type="match status" value="1"/>
</dbReference>
<evidence type="ECO:0008006" key="8">
    <source>
        <dbReference type="Google" id="ProtNLM"/>
    </source>
</evidence>
<dbReference type="EMBL" id="CM026429">
    <property type="protein sequence ID" value="KAG0564981.1"/>
    <property type="molecule type" value="Genomic_DNA"/>
</dbReference>
<dbReference type="InterPro" id="IPR004323">
    <property type="entry name" value="Ion_tolerance_CutA"/>
</dbReference>
<evidence type="ECO:0000313" key="6">
    <source>
        <dbReference type="EMBL" id="KAG0564981.1"/>
    </source>
</evidence>
<comment type="similarity">
    <text evidence="2">Belongs to the CutA family.</text>
</comment>
<accession>A0A8T0GYT8</accession>
<dbReference type="GO" id="GO:0009507">
    <property type="term" value="C:chloroplast"/>
    <property type="evidence" value="ECO:0007669"/>
    <property type="project" value="UniProtKB-SubCell"/>
</dbReference>
<comment type="subcellular location">
    <subcellularLocation>
        <location evidence="1">Plastid</location>
        <location evidence="1">Chloroplast</location>
    </subcellularLocation>
</comment>
<comment type="caution">
    <text evidence="6">The sequence shown here is derived from an EMBL/GenBank/DDBJ whole genome shotgun (WGS) entry which is preliminary data.</text>
</comment>
<dbReference type="InterPro" id="IPR015867">
    <property type="entry name" value="N-reg_PII/ATP_PRibTrfase_C"/>
</dbReference>
<evidence type="ECO:0000256" key="5">
    <source>
        <dbReference type="ARBA" id="ARBA00022946"/>
    </source>
</evidence>
<gene>
    <name evidence="6" type="ORF">KC19_8G153900</name>
</gene>
<sequence>MARLIHPGGYGIVFFPSFDAVSADELNQQPPQLHRISPARSAMSTLLSPSRLSAVAFSLACHRPLFRSSTTPRPVSIIRFGDLGFRGLSSKAYLAGDLVRSSPGRTNLFRVPTSYSPGAAVSRVYSMATSDAGPSIVVYVTVPNKETGTKLAHGIIENKLAACVNQIPGVESTYWWEGKVETDTEILLMIKTRQSLLGELTDHVKNNHPYDTPEVIALPITGGSEKYLKWIGDNTKNAEIA</sequence>